<protein>
    <recommendedName>
        <fullName evidence="4">Type IX secretion system PorP/SprF family membrane protein</fullName>
    </recommendedName>
</protein>
<dbReference type="OrthoDB" id="9809953at2"/>
<dbReference type="Proteomes" id="UP000249547">
    <property type="component" value="Unassembled WGS sequence"/>
</dbReference>
<dbReference type="AlphaFoldDB" id="A0A327QF05"/>
<feature type="signal peptide" evidence="1">
    <location>
        <begin position="1"/>
        <end position="19"/>
    </location>
</feature>
<reference evidence="2 3" key="1">
    <citation type="submission" date="2018-06" db="EMBL/GenBank/DDBJ databases">
        <title>Genomic Encyclopedia of Archaeal and Bacterial Type Strains, Phase II (KMG-II): from individual species to whole genera.</title>
        <authorList>
            <person name="Goeker M."/>
        </authorList>
    </citation>
    <scope>NUCLEOTIDE SEQUENCE [LARGE SCALE GENOMIC DNA]</scope>
    <source>
        <strain evidence="2 3">DSM 23857</strain>
    </source>
</reference>
<dbReference type="EMBL" id="QLLL01000006">
    <property type="protein sequence ID" value="RAJ02202.1"/>
    <property type="molecule type" value="Genomic_DNA"/>
</dbReference>
<name>A0A327QF05_9BACT</name>
<gene>
    <name evidence="2" type="ORF">LX64_03211</name>
</gene>
<dbReference type="NCBIfam" id="NF033711">
    <property type="entry name" value="T9SS_PorQ"/>
    <property type="match status" value="1"/>
</dbReference>
<dbReference type="NCBIfam" id="NF033709">
    <property type="entry name" value="PorV_fam"/>
    <property type="match status" value="1"/>
</dbReference>
<keyword evidence="3" id="KW-1185">Reference proteome</keyword>
<sequence>MPLYRLLFCLLFCSIQAGGQQLGGAQTFSFLQLPTSAHLTALGGTATAWQSNDIAFGIQNPALLRPSMHTHLQVNYADYFAGVKYTNLATAFYFDHIATTFATSLQYIHYGQMAYTDETGQVNGQFAPVDFAWQVSAGRQYLSRWYYGASLKFIQSKYQEFTSNGFAVDVGLSYIDTANGLQVSVVAKNMGTQLKKAGSSSEPMPFDLQAGISKRLAHVPLQVSASFRKLYKFDSAVKSTQGEESLQTGTFDRVMQHIVLASGLTIAKYVAVDVAYNHQQRVELATMQQKGLSGFSLGVGILLQKMQLYYGRAMYQRNQAYNHIGINIPMHRWMSFGKFGRSGS</sequence>
<accession>A0A327QF05</accession>
<organism evidence="2 3">
    <name type="scientific">Chitinophaga skermanii</name>
    <dbReference type="NCBI Taxonomy" id="331697"/>
    <lineage>
        <taxon>Bacteria</taxon>
        <taxon>Pseudomonadati</taxon>
        <taxon>Bacteroidota</taxon>
        <taxon>Chitinophagia</taxon>
        <taxon>Chitinophagales</taxon>
        <taxon>Chitinophagaceae</taxon>
        <taxon>Chitinophaga</taxon>
    </lineage>
</organism>
<evidence type="ECO:0000313" key="2">
    <source>
        <dbReference type="EMBL" id="RAJ02202.1"/>
    </source>
</evidence>
<evidence type="ECO:0000313" key="3">
    <source>
        <dbReference type="Proteomes" id="UP000249547"/>
    </source>
</evidence>
<evidence type="ECO:0000256" key="1">
    <source>
        <dbReference type="SAM" id="SignalP"/>
    </source>
</evidence>
<comment type="caution">
    <text evidence="2">The sequence shown here is derived from an EMBL/GenBank/DDBJ whole genome shotgun (WGS) entry which is preliminary data.</text>
</comment>
<keyword evidence="1" id="KW-0732">Signal</keyword>
<evidence type="ECO:0008006" key="4">
    <source>
        <dbReference type="Google" id="ProtNLM"/>
    </source>
</evidence>
<dbReference type="RefSeq" id="WP_148707343.1">
    <property type="nucleotide sequence ID" value="NZ_QLLL01000006.1"/>
</dbReference>
<feature type="chain" id="PRO_5016345294" description="Type IX secretion system PorP/SprF family membrane protein" evidence="1">
    <location>
        <begin position="20"/>
        <end position="344"/>
    </location>
</feature>
<proteinExistence type="predicted"/>